<evidence type="ECO:0008006" key="4">
    <source>
        <dbReference type="Google" id="ProtNLM"/>
    </source>
</evidence>
<feature type="compositionally biased region" description="Basic residues" evidence="1">
    <location>
        <begin position="55"/>
        <end position="65"/>
    </location>
</feature>
<evidence type="ECO:0000256" key="1">
    <source>
        <dbReference type="SAM" id="MobiDB-lite"/>
    </source>
</evidence>
<dbReference type="Proteomes" id="UP001597197">
    <property type="component" value="Unassembled WGS sequence"/>
</dbReference>
<accession>A0ABW4QSC4</accession>
<keyword evidence="3" id="KW-1185">Reference proteome</keyword>
<evidence type="ECO:0000313" key="2">
    <source>
        <dbReference type="EMBL" id="MFD1872227.1"/>
    </source>
</evidence>
<gene>
    <name evidence="2" type="ORF">ACFSDX_07300</name>
</gene>
<comment type="caution">
    <text evidence="2">The sequence shown here is derived from an EMBL/GenBank/DDBJ whole genome shotgun (WGS) entry which is preliminary data.</text>
</comment>
<organism evidence="2 3">
    <name type="scientific">Hymenobacter bucti</name>
    <dbReference type="NCBI Taxonomy" id="1844114"/>
    <lineage>
        <taxon>Bacteria</taxon>
        <taxon>Pseudomonadati</taxon>
        <taxon>Bacteroidota</taxon>
        <taxon>Cytophagia</taxon>
        <taxon>Cytophagales</taxon>
        <taxon>Hymenobacteraceae</taxon>
        <taxon>Hymenobacter</taxon>
    </lineage>
</organism>
<name>A0ABW4QSC4_9BACT</name>
<feature type="region of interest" description="Disordered" evidence="1">
    <location>
        <begin position="40"/>
        <end position="72"/>
    </location>
</feature>
<proteinExistence type="predicted"/>
<reference evidence="3" key="1">
    <citation type="journal article" date="2019" name="Int. J. Syst. Evol. Microbiol.">
        <title>The Global Catalogue of Microorganisms (GCM) 10K type strain sequencing project: providing services to taxonomists for standard genome sequencing and annotation.</title>
        <authorList>
            <consortium name="The Broad Institute Genomics Platform"/>
            <consortium name="The Broad Institute Genome Sequencing Center for Infectious Disease"/>
            <person name="Wu L."/>
            <person name="Ma J."/>
        </authorList>
    </citation>
    <scope>NUCLEOTIDE SEQUENCE [LARGE SCALE GENOMIC DNA]</scope>
    <source>
        <strain evidence="3">CGMCC 1.15795</strain>
    </source>
</reference>
<evidence type="ECO:0000313" key="3">
    <source>
        <dbReference type="Proteomes" id="UP001597197"/>
    </source>
</evidence>
<dbReference type="EMBL" id="JBHUFD010000002">
    <property type="protein sequence ID" value="MFD1872227.1"/>
    <property type="molecule type" value="Genomic_DNA"/>
</dbReference>
<sequence>MLFNPNDHRLENEPEPTVPAVGCATCWAAKYCAVFSLASPQPPVECPLLPQPAARPRRRPSRLRPRQLADCS</sequence>
<dbReference type="RefSeq" id="WP_382312616.1">
    <property type="nucleotide sequence ID" value="NZ_JBHUFD010000002.1"/>
</dbReference>
<protein>
    <recommendedName>
        <fullName evidence="4">4Fe-4S Wbl-type domain-containing protein</fullName>
    </recommendedName>
</protein>